<protein>
    <recommendedName>
        <fullName evidence="7">2-deoxy-scyllo-inosamine dehydrogenase</fullName>
        <ecNumber evidence="6">1.1.1.329</ecNumber>
    </recommendedName>
</protein>
<dbReference type="KEGG" id="sarm:DVA86_07255"/>
<dbReference type="Pfam" id="PF08240">
    <property type="entry name" value="ADH_N"/>
    <property type="match status" value="1"/>
</dbReference>
<evidence type="ECO:0000256" key="2">
    <source>
        <dbReference type="ARBA" id="ARBA00023002"/>
    </source>
</evidence>
<accession>A0A345XZT2</accession>
<dbReference type="Gene3D" id="3.40.50.720">
    <property type="entry name" value="NAD(P)-binding Rossmann-like Domain"/>
    <property type="match status" value="1"/>
</dbReference>
<dbReference type="InterPro" id="IPR036291">
    <property type="entry name" value="NAD(P)-bd_dom_sf"/>
</dbReference>
<evidence type="ECO:0000256" key="4">
    <source>
        <dbReference type="ARBA" id="ARBA00037908"/>
    </source>
</evidence>
<dbReference type="InterPro" id="IPR011032">
    <property type="entry name" value="GroES-like_sf"/>
</dbReference>
<evidence type="ECO:0000313" key="13">
    <source>
        <dbReference type="Proteomes" id="UP000254425"/>
    </source>
</evidence>
<evidence type="ECO:0000313" key="12">
    <source>
        <dbReference type="EMBL" id="AXK37148.1"/>
    </source>
</evidence>
<comment type="similarity">
    <text evidence="5">Belongs to the zinc-containing alcohol dehydrogenase family. DOIA dehydrogenase subfamily.</text>
</comment>
<dbReference type="InterPro" id="IPR013154">
    <property type="entry name" value="ADH-like_N"/>
</dbReference>
<comment type="cofactor">
    <cofactor evidence="1">
        <name>Zn(2+)</name>
        <dbReference type="ChEBI" id="CHEBI:29105"/>
    </cofactor>
</comment>
<dbReference type="InterPro" id="IPR050129">
    <property type="entry name" value="Zn_alcohol_dh"/>
</dbReference>
<dbReference type="SUPFAM" id="SSF50129">
    <property type="entry name" value="GroES-like"/>
    <property type="match status" value="1"/>
</dbReference>
<feature type="domain" description="Alcohol dehydrogenase-like C-terminal" evidence="10">
    <location>
        <begin position="156"/>
        <end position="264"/>
    </location>
</feature>
<gene>
    <name evidence="12" type="ORF">DVA86_07255</name>
</gene>
<evidence type="ECO:0000259" key="10">
    <source>
        <dbReference type="Pfam" id="PF00107"/>
    </source>
</evidence>
<comment type="function">
    <text evidence="3">Catalyzes the oxidation of 2-deoxy-scyllo-inosamine (DOIA) with NAD(+) or NADP(+), forming 3-amino-2,3-dideoxy-scyllo-inosose (amino-DOI).</text>
</comment>
<reference evidence="12 13" key="1">
    <citation type="submission" date="2018-07" db="EMBL/GenBank/DDBJ databases">
        <title>Draft genome of the type strain Streptomyces armeniacus ATCC 15676.</title>
        <authorList>
            <person name="Labana P."/>
            <person name="Gosse J.T."/>
            <person name="Boddy C.N."/>
        </authorList>
    </citation>
    <scope>NUCLEOTIDE SEQUENCE [LARGE SCALE GENOMIC DNA]</scope>
    <source>
        <strain evidence="12 13">ATCC 15676</strain>
    </source>
</reference>
<dbReference type="Proteomes" id="UP000254425">
    <property type="component" value="Chromosome"/>
</dbReference>
<dbReference type="Pfam" id="PF00107">
    <property type="entry name" value="ADH_zinc_N"/>
    <property type="match status" value="1"/>
</dbReference>
<keyword evidence="13" id="KW-1185">Reference proteome</keyword>
<dbReference type="EMBL" id="CP031320">
    <property type="protein sequence ID" value="AXK37148.1"/>
    <property type="molecule type" value="Genomic_DNA"/>
</dbReference>
<evidence type="ECO:0000256" key="3">
    <source>
        <dbReference type="ARBA" id="ARBA00037678"/>
    </source>
</evidence>
<evidence type="ECO:0000256" key="9">
    <source>
        <dbReference type="ARBA" id="ARBA00049085"/>
    </source>
</evidence>
<dbReference type="InterPro" id="IPR013149">
    <property type="entry name" value="ADH-like_C"/>
</dbReference>
<evidence type="ECO:0000256" key="1">
    <source>
        <dbReference type="ARBA" id="ARBA00001947"/>
    </source>
</evidence>
<dbReference type="PANTHER" id="PTHR43401">
    <property type="entry name" value="L-THREONINE 3-DEHYDROGENASE"/>
    <property type="match status" value="1"/>
</dbReference>
<evidence type="ECO:0000256" key="8">
    <source>
        <dbReference type="ARBA" id="ARBA00048685"/>
    </source>
</evidence>
<dbReference type="SUPFAM" id="SSF51735">
    <property type="entry name" value="NAD(P)-binding Rossmann-fold domains"/>
    <property type="match status" value="1"/>
</dbReference>
<dbReference type="AlphaFoldDB" id="A0A345XZT2"/>
<dbReference type="GO" id="GO:0016491">
    <property type="term" value="F:oxidoreductase activity"/>
    <property type="evidence" value="ECO:0007669"/>
    <property type="project" value="UniProtKB-KW"/>
</dbReference>
<sequence length="327" mass="34162">MWAKALTAPATFGSVEVPRPGAGQLGPGQVLLKVLAGGICGSDVPFFLGTPGRWEPAGNARSAIGRPGFPMHEVAGTVVATTDPAFEPGQHVVGWATAFDGMAEYVVTDSASLSGYDAPVAPEQAVLLQPLACVLYAVERTGDVTDDVCAVLGLGPIGLLFAHVLKNRGARRVIGVDRVDRSDTARDFGIDAPHWAATGTWAAGLAADARPDVVVEAIGHQASTLNHAVHAAASAGRVFYFGVPDDPVQTIDMDAMLRKNLTLMAGGTSDRRRMLAEADAYLRAHPELFALTVTHTFGADEVQRAYDLAVTPAPGRLKVVVSLEPGP</sequence>
<name>A0A345XZT2_9ACTN</name>
<comment type="catalytic activity">
    <reaction evidence="9">
        <text>2-deoxy-scyllo-inosamine + NADP(+) = 3-amino-2,3-dideoxy-scyllo-inosose + NADPH + H(+)</text>
        <dbReference type="Rhea" id="RHEA:33879"/>
        <dbReference type="ChEBI" id="CHEBI:15378"/>
        <dbReference type="ChEBI" id="CHEBI:57783"/>
        <dbReference type="ChEBI" id="CHEBI:58349"/>
        <dbReference type="ChEBI" id="CHEBI:65002"/>
        <dbReference type="ChEBI" id="CHEBI:65003"/>
        <dbReference type="EC" id="1.1.1.329"/>
    </reaction>
</comment>
<keyword evidence="2" id="KW-0560">Oxidoreductase</keyword>
<evidence type="ECO:0000256" key="5">
    <source>
        <dbReference type="ARBA" id="ARBA00038004"/>
    </source>
</evidence>
<proteinExistence type="inferred from homology"/>
<evidence type="ECO:0000259" key="11">
    <source>
        <dbReference type="Pfam" id="PF08240"/>
    </source>
</evidence>
<dbReference type="PANTHER" id="PTHR43401:SF2">
    <property type="entry name" value="L-THREONINE 3-DEHYDROGENASE"/>
    <property type="match status" value="1"/>
</dbReference>
<comment type="pathway">
    <text evidence="4">Metabolic intermediate biosynthesis; 2-deoxystreptamine biosynthesis; 2-deoxystreptamine from D-glucose 6-phosphate: step 3/4.</text>
</comment>
<dbReference type="Gene3D" id="3.90.180.10">
    <property type="entry name" value="Medium-chain alcohol dehydrogenases, catalytic domain"/>
    <property type="match status" value="2"/>
</dbReference>
<organism evidence="12 13">
    <name type="scientific">Streptomyces armeniacus</name>
    <dbReference type="NCBI Taxonomy" id="83291"/>
    <lineage>
        <taxon>Bacteria</taxon>
        <taxon>Bacillati</taxon>
        <taxon>Actinomycetota</taxon>
        <taxon>Actinomycetes</taxon>
        <taxon>Kitasatosporales</taxon>
        <taxon>Streptomycetaceae</taxon>
        <taxon>Streptomyces</taxon>
    </lineage>
</organism>
<feature type="domain" description="Alcohol dehydrogenase-like N-terminal" evidence="11">
    <location>
        <begin position="26"/>
        <end position="107"/>
    </location>
</feature>
<evidence type="ECO:0000256" key="7">
    <source>
        <dbReference type="ARBA" id="ARBA00039387"/>
    </source>
</evidence>
<evidence type="ECO:0000256" key="6">
    <source>
        <dbReference type="ARBA" id="ARBA00039102"/>
    </source>
</evidence>
<comment type="catalytic activity">
    <reaction evidence="8">
        <text>2-deoxy-scyllo-inosamine + NAD(+) = 3-amino-2,3-dideoxy-scyllo-inosose + NADH + H(+)</text>
        <dbReference type="Rhea" id="RHEA:33883"/>
        <dbReference type="ChEBI" id="CHEBI:15378"/>
        <dbReference type="ChEBI" id="CHEBI:57540"/>
        <dbReference type="ChEBI" id="CHEBI:57945"/>
        <dbReference type="ChEBI" id="CHEBI:65002"/>
        <dbReference type="ChEBI" id="CHEBI:65003"/>
        <dbReference type="EC" id="1.1.1.329"/>
    </reaction>
</comment>
<dbReference type="EC" id="1.1.1.329" evidence="6"/>